<gene>
    <name evidence="1" type="ORF">SMI10712_01125</name>
</gene>
<dbReference type="EMBL" id="LROT01000013">
    <property type="protein sequence ID" value="KYF34590.1"/>
    <property type="molecule type" value="Genomic_DNA"/>
</dbReference>
<proteinExistence type="predicted"/>
<name>A0A150NMJ3_STRMT</name>
<organism evidence="1 2">
    <name type="scientific">Streptococcus mitis</name>
    <dbReference type="NCBI Taxonomy" id="28037"/>
    <lineage>
        <taxon>Bacteria</taxon>
        <taxon>Bacillati</taxon>
        <taxon>Bacillota</taxon>
        <taxon>Bacilli</taxon>
        <taxon>Lactobacillales</taxon>
        <taxon>Streptococcaceae</taxon>
        <taxon>Streptococcus</taxon>
        <taxon>Streptococcus mitis group</taxon>
    </lineage>
</organism>
<dbReference type="AlphaFoldDB" id="A0A150NMJ3"/>
<dbReference type="Proteomes" id="UP000075618">
    <property type="component" value="Unassembled WGS sequence"/>
</dbReference>
<comment type="caution">
    <text evidence="1">The sequence shown here is derived from an EMBL/GenBank/DDBJ whole genome shotgun (WGS) entry which is preliminary data.</text>
</comment>
<reference evidence="1 2" key="1">
    <citation type="submission" date="2016-01" db="EMBL/GenBank/DDBJ databases">
        <title>Highly variable Streptococcus oralis are common among viridans streptococci isolated from primates.</title>
        <authorList>
            <person name="Denapaite D."/>
            <person name="Rieger M."/>
            <person name="Koendgen S."/>
            <person name="Brueckner R."/>
            <person name="Ochigava I."/>
            <person name="Kappeler P."/>
            <person name="Maetz-Rensing K."/>
            <person name="Leendertz F."/>
            <person name="Hakenbeck R."/>
        </authorList>
    </citation>
    <scope>NUCLEOTIDE SEQUENCE [LARGE SCALE GENOMIC DNA]</scope>
    <source>
        <strain evidence="1 2">10712</strain>
    </source>
</reference>
<protein>
    <submittedName>
        <fullName evidence="1">BOX element</fullName>
    </submittedName>
</protein>
<evidence type="ECO:0000313" key="2">
    <source>
        <dbReference type="Proteomes" id="UP000075618"/>
    </source>
</evidence>
<accession>A0A150NMJ3</accession>
<dbReference type="PATRIC" id="fig|28037.237.peg.476"/>
<dbReference type="RefSeq" id="WP_141230437.1">
    <property type="nucleotide sequence ID" value="NZ_CAMHZB010000013.1"/>
</dbReference>
<sequence>MKIKEQTRKLAAGCSKHCFEVVDRTDEVSNHIYDKETLTWFEEIFEEY</sequence>
<evidence type="ECO:0000313" key="1">
    <source>
        <dbReference type="EMBL" id="KYF34590.1"/>
    </source>
</evidence>